<dbReference type="PROSITE" id="PS51257">
    <property type="entry name" value="PROKAR_LIPOPROTEIN"/>
    <property type="match status" value="1"/>
</dbReference>
<gene>
    <name evidence="1" type="ORF">F511_40867</name>
</gene>
<accession>A0A2Z7CYE1</accession>
<protein>
    <submittedName>
        <fullName evidence="1">Uncharacterized protein</fullName>
    </submittedName>
</protein>
<evidence type="ECO:0000313" key="1">
    <source>
        <dbReference type="EMBL" id="KZV52090.1"/>
    </source>
</evidence>
<reference evidence="1 2" key="1">
    <citation type="journal article" date="2015" name="Proc. Natl. Acad. Sci. U.S.A.">
        <title>The resurrection genome of Boea hygrometrica: A blueprint for survival of dehydration.</title>
        <authorList>
            <person name="Xiao L."/>
            <person name="Yang G."/>
            <person name="Zhang L."/>
            <person name="Yang X."/>
            <person name="Zhao S."/>
            <person name="Ji Z."/>
            <person name="Zhou Q."/>
            <person name="Hu M."/>
            <person name="Wang Y."/>
            <person name="Chen M."/>
            <person name="Xu Y."/>
            <person name="Jin H."/>
            <person name="Xiao X."/>
            <person name="Hu G."/>
            <person name="Bao F."/>
            <person name="Hu Y."/>
            <person name="Wan P."/>
            <person name="Li L."/>
            <person name="Deng X."/>
            <person name="Kuang T."/>
            <person name="Xiang C."/>
            <person name="Zhu J.K."/>
            <person name="Oliver M.J."/>
            <person name="He Y."/>
        </authorList>
    </citation>
    <scope>NUCLEOTIDE SEQUENCE [LARGE SCALE GENOMIC DNA]</scope>
    <source>
        <strain evidence="2">cv. XS01</strain>
    </source>
</reference>
<proteinExistence type="predicted"/>
<dbReference type="EMBL" id="KQ991178">
    <property type="protein sequence ID" value="KZV52090.1"/>
    <property type="molecule type" value="Genomic_DNA"/>
</dbReference>
<name>A0A2Z7CYE1_9LAMI</name>
<evidence type="ECO:0000313" key="2">
    <source>
        <dbReference type="Proteomes" id="UP000250235"/>
    </source>
</evidence>
<dbReference type="Proteomes" id="UP000250235">
    <property type="component" value="Unassembled WGS sequence"/>
</dbReference>
<organism evidence="1 2">
    <name type="scientific">Dorcoceras hygrometricum</name>
    <dbReference type="NCBI Taxonomy" id="472368"/>
    <lineage>
        <taxon>Eukaryota</taxon>
        <taxon>Viridiplantae</taxon>
        <taxon>Streptophyta</taxon>
        <taxon>Embryophyta</taxon>
        <taxon>Tracheophyta</taxon>
        <taxon>Spermatophyta</taxon>
        <taxon>Magnoliopsida</taxon>
        <taxon>eudicotyledons</taxon>
        <taxon>Gunneridae</taxon>
        <taxon>Pentapetalae</taxon>
        <taxon>asterids</taxon>
        <taxon>lamiids</taxon>
        <taxon>Lamiales</taxon>
        <taxon>Gesneriaceae</taxon>
        <taxon>Didymocarpoideae</taxon>
        <taxon>Trichosporeae</taxon>
        <taxon>Loxocarpinae</taxon>
        <taxon>Dorcoceras</taxon>
    </lineage>
</organism>
<dbReference type="AlphaFoldDB" id="A0A2Z7CYE1"/>
<sequence length="73" mass="8087">MRQLLRYWLSLTTAATGCPDVDLEVLSTGCTVVTCWSLFNMCDIPATGSLAFLVQVSSRRSRWEVEFEPVAAS</sequence>
<keyword evidence="2" id="KW-1185">Reference proteome</keyword>